<sequence length="428" mass="46697">MAVVVCAGLGLGLAACGSSSGSEDGVVEIDFWDTQATPARTATLEQIIEDFETDNPDIRVNYVGLPSDSYEQKVDTAIATGSTPDVITASITDTANWVAQGALQPLDDRFEDGGWTDQISAPMVETARSVVPDHQLYFAPDTGLANTLWLNVGVLEEEGVAVPTTWDEFYDAAEELTHPEENQFGYIFRGGPGMFPQVLDAMYGQSGVGSFFDEQDQSTLNDPRNVAALERYVGLFGNQTAQADLTNEYTNMVAQFGSGAGVMMHHNIGSYQDHVDNLGEENVHGLQPFPSEEGPITVSGATVLGQAMFAESEHPEEAWRFIEHFLAPEGNALWAEESGKIPSNHEVAEQDWIADAQPLQAAIEVLNDPDTQVLREPFYLPEYNAIAKTQLEPLWQEVLQGTMTVQEFLDIAADAYTQAQAEYVERTS</sequence>
<dbReference type="PANTHER" id="PTHR43649:SF33">
    <property type="entry name" value="POLYGALACTURONAN_RHAMNOGALACTURONAN-BINDING PROTEIN YTCQ"/>
    <property type="match status" value="1"/>
</dbReference>
<proteinExistence type="predicted"/>
<name>A0A9D2EF83_9MICO</name>
<evidence type="ECO:0000313" key="7">
    <source>
        <dbReference type="Proteomes" id="UP000824037"/>
    </source>
</evidence>
<dbReference type="InterPro" id="IPR006059">
    <property type="entry name" value="SBP"/>
</dbReference>
<dbReference type="CDD" id="cd13585">
    <property type="entry name" value="PBP2_TMBP_like"/>
    <property type="match status" value="1"/>
</dbReference>
<evidence type="ECO:0000256" key="2">
    <source>
        <dbReference type="ARBA" id="ARBA00022729"/>
    </source>
</evidence>
<dbReference type="EMBL" id="DXBY01000183">
    <property type="protein sequence ID" value="HIZ36295.1"/>
    <property type="molecule type" value="Genomic_DNA"/>
</dbReference>
<dbReference type="SUPFAM" id="SSF53850">
    <property type="entry name" value="Periplasmic binding protein-like II"/>
    <property type="match status" value="1"/>
</dbReference>
<comment type="caution">
    <text evidence="6">The sequence shown here is derived from an EMBL/GenBank/DDBJ whole genome shotgun (WGS) entry which is preliminary data.</text>
</comment>
<keyword evidence="4" id="KW-0564">Palmitate</keyword>
<keyword evidence="2" id="KW-0732">Signal</keyword>
<protein>
    <submittedName>
        <fullName evidence="6">Sugar ABC transporter substrate-binding protein</fullName>
    </submittedName>
</protein>
<keyword evidence="3" id="KW-0472">Membrane</keyword>
<gene>
    <name evidence="6" type="ORF">H9815_11000</name>
</gene>
<dbReference type="Proteomes" id="UP000824037">
    <property type="component" value="Unassembled WGS sequence"/>
</dbReference>
<evidence type="ECO:0000256" key="5">
    <source>
        <dbReference type="ARBA" id="ARBA00023288"/>
    </source>
</evidence>
<keyword evidence="5" id="KW-0449">Lipoprotein</keyword>
<reference evidence="6" key="2">
    <citation type="submission" date="2021-04" db="EMBL/GenBank/DDBJ databases">
        <authorList>
            <person name="Gilroy R."/>
        </authorList>
    </citation>
    <scope>NUCLEOTIDE SEQUENCE</scope>
    <source>
        <strain evidence="6">ChiGjej4B4-7305</strain>
    </source>
</reference>
<accession>A0A9D2EF83</accession>
<dbReference type="Pfam" id="PF01547">
    <property type="entry name" value="SBP_bac_1"/>
    <property type="match status" value="1"/>
</dbReference>
<dbReference type="AlphaFoldDB" id="A0A9D2EF83"/>
<reference evidence="6" key="1">
    <citation type="journal article" date="2021" name="PeerJ">
        <title>Extensive microbial diversity within the chicken gut microbiome revealed by metagenomics and culture.</title>
        <authorList>
            <person name="Gilroy R."/>
            <person name="Ravi A."/>
            <person name="Getino M."/>
            <person name="Pursley I."/>
            <person name="Horton D.L."/>
            <person name="Alikhan N.F."/>
            <person name="Baker D."/>
            <person name="Gharbi K."/>
            <person name="Hall N."/>
            <person name="Watson M."/>
            <person name="Adriaenssens E.M."/>
            <person name="Foster-Nyarko E."/>
            <person name="Jarju S."/>
            <person name="Secka A."/>
            <person name="Antonio M."/>
            <person name="Oren A."/>
            <person name="Chaudhuri R.R."/>
            <person name="La Ragione R."/>
            <person name="Hildebrand F."/>
            <person name="Pallen M.J."/>
        </authorList>
    </citation>
    <scope>NUCLEOTIDE SEQUENCE</scope>
    <source>
        <strain evidence="6">ChiGjej4B4-7305</strain>
    </source>
</reference>
<dbReference type="Gene3D" id="3.40.190.10">
    <property type="entry name" value="Periplasmic binding protein-like II"/>
    <property type="match status" value="1"/>
</dbReference>
<organism evidence="6 7">
    <name type="scientific">Candidatus Ruania gallistercoris</name>
    <dbReference type="NCBI Taxonomy" id="2838746"/>
    <lineage>
        <taxon>Bacteria</taxon>
        <taxon>Bacillati</taxon>
        <taxon>Actinomycetota</taxon>
        <taxon>Actinomycetes</taxon>
        <taxon>Micrococcales</taxon>
        <taxon>Ruaniaceae</taxon>
        <taxon>Ruania</taxon>
    </lineage>
</organism>
<dbReference type="InterPro" id="IPR050490">
    <property type="entry name" value="Bact_solute-bd_prot1"/>
</dbReference>
<keyword evidence="1" id="KW-1003">Cell membrane</keyword>
<evidence type="ECO:0000256" key="4">
    <source>
        <dbReference type="ARBA" id="ARBA00023139"/>
    </source>
</evidence>
<evidence type="ECO:0000256" key="3">
    <source>
        <dbReference type="ARBA" id="ARBA00023136"/>
    </source>
</evidence>
<dbReference type="PANTHER" id="PTHR43649">
    <property type="entry name" value="ARABINOSE-BINDING PROTEIN-RELATED"/>
    <property type="match status" value="1"/>
</dbReference>
<evidence type="ECO:0000313" key="6">
    <source>
        <dbReference type="EMBL" id="HIZ36295.1"/>
    </source>
</evidence>
<evidence type="ECO:0000256" key="1">
    <source>
        <dbReference type="ARBA" id="ARBA00022475"/>
    </source>
</evidence>